<gene>
    <name evidence="2" type="ORF">RN001_001615</name>
</gene>
<feature type="domain" description="DUF4806" evidence="1">
    <location>
        <begin position="223"/>
        <end position="294"/>
    </location>
</feature>
<dbReference type="InterPro" id="IPR032071">
    <property type="entry name" value="DUF4806"/>
</dbReference>
<evidence type="ECO:0000313" key="2">
    <source>
        <dbReference type="EMBL" id="KAK4885344.1"/>
    </source>
</evidence>
<protein>
    <recommendedName>
        <fullName evidence="1">DUF4806 domain-containing protein</fullName>
    </recommendedName>
</protein>
<accession>A0AAN7SLD1</accession>
<reference evidence="3" key="1">
    <citation type="submission" date="2023-01" db="EMBL/GenBank/DDBJ databases">
        <title>Key to firefly adult light organ development and bioluminescence: homeobox transcription factors regulate luciferase expression and transportation to peroxisome.</title>
        <authorList>
            <person name="Fu X."/>
        </authorList>
    </citation>
    <scope>NUCLEOTIDE SEQUENCE [LARGE SCALE GENOMIC DNA]</scope>
</reference>
<dbReference type="PANTHER" id="PTHR34153">
    <property type="entry name" value="SI:CH211-262H13.3-RELATED-RELATED"/>
    <property type="match status" value="1"/>
</dbReference>
<dbReference type="PANTHER" id="PTHR34153:SF2">
    <property type="entry name" value="SI:CH211-262H13.3-RELATED"/>
    <property type="match status" value="1"/>
</dbReference>
<keyword evidence="3" id="KW-1185">Reference proteome</keyword>
<dbReference type="Pfam" id="PF16064">
    <property type="entry name" value="DUF4806"/>
    <property type="match status" value="1"/>
</dbReference>
<proteinExistence type="predicted"/>
<dbReference type="AlphaFoldDB" id="A0AAN7SLD1"/>
<sequence length="317" mass="36142">MCLEAKLCILNFVGVEFDNDSGLAVVCQKGLTPLKSQVFWPPYKKQLRFNKAVETGEDPDDVNWKLYAIKRRFFLRQMIIRWLKKIKKLEVTSDLQTEADESDLEIPFKRKRAPNQKYLIEDSEESNGGNQDEMASSLFNIDCFITVDQSSCGLPQSPTFSNSPLNLNPLEKSASNSSVSNQRLLNILLQVREQNSQILDYLKKERPSNVTSSNQLNRNISYDLPVRSQEDLDKLELTLKDKENLILLITYLSTLGGRDVIQKGNKILKTLISDEVATNFSYCGKRNNKKPFCQLILKTAIVDAIKQTTPLTKKLKI</sequence>
<comment type="caution">
    <text evidence="2">The sequence shown here is derived from an EMBL/GenBank/DDBJ whole genome shotgun (WGS) entry which is preliminary data.</text>
</comment>
<dbReference type="EMBL" id="JARPUR010000001">
    <property type="protein sequence ID" value="KAK4885344.1"/>
    <property type="molecule type" value="Genomic_DNA"/>
</dbReference>
<evidence type="ECO:0000313" key="3">
    <source>
        <dbReference type="Proteomes" id="UP001353858"/>
    </source>
</evidence>
<name>A0AAN7SLD1_9COLE</name>
<dbReference type="Proteomes" id="UP001353858">
    <property type="component" value="Unassembled WGS sequence"/>
</dbReference>
<organism evidence="2 3">
    <name type="scientific">Aquatica leii</name>
    <dbReference type="NCBI Taxonomy" id="1421715"/>
    <lineage>
        <taxon>Eukaryota</taxon>
        <taxon>Metazoa</taxon>
        <taxon>Ecdysozoa</taxon>
        <taxon>Arthropoda</taxon>
        <taxon>Hexapoda</taxon>
        <taxon>Insecta</taxon>
        <taxon>Pterygota</taxon>
        <taxon>Neoptera</taxon>
        <taxon>Endopterygota</taxon>
        <taxon>Coleoptera</taxon>
        <taxon>Polyphaga</taxon>
        <taxon>Elateriformia</taxon>
        <taxon>Elateroidea</taxon>
        <taxon>Lampyridae</taxon>
        <taxon>Luciolinae</taxon>
        <taxon>Aquatica</taxon>
    </lineage>
</organism>
<evidence type="ECO:0000259" key="1">
    <source>
        <dbReference type="Pfam" id="PF16064"/>
    </source>
</evidence>